<accession>A0AAV6VGW9</accession>
<organism evidence="2 3">
    <name type="scientific">Oedothorax gibbosus</name>
    <dbReference type="NCBI Taxonomy" id="931172"/>
    <lineage>
        <taxon>Eukaryota</taxon>
        <taxon>Metazoa</taxon>
        <taxon>Ecdysozoa</taxon>
        <taxon>Arthropoda</taxon>
        <taxon>Chelicerata</taxon>
        <taxon>Arachnida</taxon>
        <taxon>Araneae</taxon>
        <taxon>Araneomorphae</taxon>
        <taxon>Entelegynae</taxon>
        <taxon>Araneoidea</taxon>
        <taxon>Linyphiidae</taxon>
        <taxon>Erigoninae</taxon>
        <taxon>Oedothorax</taxon>
    </lineage>
</organism>
<feature type="transmembrane region" description="Helical" evidence="1">
    <location>
        <begin position="72"/>
        <end position="92"/>
    </location>
</feature>
<protein>
    <submittedName>
        <fullName evidence="2">Uncharacterized protein</fullName>
    </submittedName>
</protein>
<evidence type="ECO:0000313" key="2">
    <source>
        <dbReference type="EMBL" id="KAG8195174.1"/>
    </source>
</evidence>
<feature type="transmembrane region" description="Helical" evidence="1">
    <location>
        <begin position="12"/>
        <end position="38"/>
    </location>
</feature>
<sequence length="130" mass="14889">MVPLYDSIELILIYGVTLMAVYYDSIRCLSIICGVGIVTEFSQKYYSGVSVQEMVERFFEWDDWTSDKTFDLMIGMTVGTALAASYATYHYWQKKNGRRSVLSYLAMSKLFYCGSFLVYCALGKYTAQNN</sequence>
<dbReference type="EMBL" id="JAFNEN010000092">
    <property type="protein sequence ID" value="KAG8195174.1"/>
    <property type="molecule type" value="Genomic_DNA"/>
</dbReference>
<dbReference type="Proteomes" id="UP000827092">
    <property type="component" value="Unassembled WGS sequence"/>
</dbReference>
<keyword evidence="1" id="KW-1133">Transmembrane helix</keyword>
<evidence type="ECO:0000313" key="3">
    <source>
        <dbReference type="Proteomes" id="UP000827092"/>
    </source>
</evidence>
<dbReference type="AlphaFoldDB" id="A0AAV6VGW9"/>
<reference evidence="2 3" key="1">
    <citation type="journal article" date="2022" name="Nat. Ecol. Evol.">
        <title>A masculinizing supergene underlies an exaggerated male reproductive morph in a spider.</title>
        <authorList>
            <person name="Hendrickx F."/>
            <person name="De Corte Z."/>
            <person name="Sonet G."/>
            <person name="Van Belleghem S.M."/>
            <person name="Kostlbacher S."/>
            <person name="Vangestel C."/>
        </authorList>
    </citation>
    <scope>NUCLEOTIDE SEQUENCE [LARGE SCALE GENOMIC DNA]</scope>
    <source>
        <strain evidence="2">W744_W776</strain>
    </source>
</reference>
<feature type="transmembrane region" description="Helical" evidence="1">
    <location>
        <begin position="104"/>
        <end position="127"/>
    </location>
</feature>
<keyword evidence="1" id="KW-0812">Transmembrane</keyword>
<name>A0AAV6VGW9_9ARAC</name>
<gene>
    <name evidence="2" type="ORF">JTE90_023348</name>
</gene>
<proteinExistence type="predicted"/>
<evidence type="ECO:0000256" key="1">
    <source>
        <dbReference type="SAM" id="Phobius"/>
    </source>
</evidence>
<keyword evidence="1" id="KW-0472">Membrane</keyword>
<keyword evidence="3" id="KW-1185">Reference proteome</keyword>
<comment type="caution">
    <text evidence="2">The sequence shown here is derived from an EMBL/GenBank/DDBJ whole genome shotgun (WGS) entry which is preliminary data.</text>
</comment>